<reference evidence="1" key="1">
    <citation type="submission" date="2023-03" db="EMBL/GenBank/DDBJ databases">
        <title>DFI Biobank Strains.</title>
        <authorList>
            <person name="Mostad J."/>
            <person name="Paddock L."/>
            <person name="Medina S."/>
            <person name="Waligurski E."/>
            <person name="Barat B."/>
            <person name="Smith R."/>
            <person name="Burgo V."/>
            <person name="Metcalfe C."/>
            <person name="Woodson C."/>
            <person name="Sundararajan A."/>
            <person name="Ramaswamy R."/>
            <person name="Lin H."/>
            <person name="Pamer E.G."/>
        </authorList>
    </citation>
    <scope>NUCLEOTIDE SEQUENCE</scope>
    <source>
        <strain evidence="1">DFI.9.5</strain>
    </source>
</reference>
<dbReference type="Proteomes" id="UP001221924">
    <property type="component" value="Unassembled WGS sequence"/>
</dbReference>
<accession>A0AAW6MAD6</accession>
<dbReference type="InterPro" id="IPR032333">
    <property type="entry name" value="DUF4857"/>
</dbReference>
<evidence type="ECO:0000313" key="1">
    <source>
        <dbReference type="EMBL" id="MDE8697840.1"/>
    </source>
</evidence>
<feature type="non-terminal residue" evidence="1">
    <location>
        <position position="1"/>
    </location>
</feature>
<dbReference type="RefSeq" id="WP_275202922.1">
    <property type="nucleotide sequence ID" value="NZ_JARFID010000344.1"/>
</dbReference>
<protein>
    <submittedName>
        <fullName evidence="1">DUF4857 domain-containing protein</fullName>
    </submittedName>
</protein>
<feature type="non-terminal residue" evidence="1">
    <location>
        <position position="107"/>
    </location>
</feature>
<proteinExistence type="predicted"/>
<dbReference type="AlphaFoldDB" id="A0AAW6MAD6"/>
<dbReference type="EMBL" id="JARFID010000344">
    <property type="protein sequence ID" value="MDE8697840.1"/>
    <property type="molecule type" value="Genomic_DNA"/>
</dbReference>
<name>A0AAW6MAD6_9BACE</name>
<evidence type="ECO:0000313" key="2">
    <source>
        <dbReference type="Proteomes" id="UP001221924"/>
    </source>
</evidence>
<gene>
    <name evidence="1" type="ORF">PZH42_27715</name>
</gene>
<sequence length="107" mass="12192">RQLMADERFPDSLMGVPVSPRQVQITNFNFRVSSADINAPSVPLYPLLESMSGRVDLKMPDDVFRITAHGIEFIVMENNTIDQEKSKVFTEVLKKKEFRFPAQYVAG</sequence>
<dbReference type="Pfam" id="PF16149">
    <property type="entry name" value="DUF4857"/>
    <property type="match status" value="1"/>
</dbReference>
<comment type="caution">
    <text evidence="1">The sequence shown here is derived from an EMBL/GenBank/DDBJ whole genome shotgun (WGS) entry which is preliminary data.</text>
</comment>
<organism evidence="1 2">
    <name type="scientific">Bacteroides cellulosilyticus</name>
    <dbReference type="NCBI Taxonomy" id="246787"/>
    <lineage>
        <taxon>Bacteria</taxon>
        <taxon>Pseudomonadati</taxon>
        <taxon>Bacteroidota</taxon>
        <taxon>Bacteroidia</taxon>
        <taxon>Bacteroidales</taxon>
        <taxon>Bacteroidaceae</taxon>
        <taxon>Bacteroides</taxon>
    </lineage>
</organism>